<dbReference type="CTD" id="114781"/>
<protein>
    <recommendedName>
        <fullName evidence="1">BTB/POZ domain-containing protein 9</fullName>
    </recommendedName>
</protein>
<dbReference type="FunFam" id="2.60.120.260:FF:000051">
    <property type="entry name" value="BTB/POZ domain-containing protein 9"/>
    <property type="match status" value="1"/>
</dbReference>
<keyword evidence="3" id="KW-1185">Reference proteome</keyword>
<dbReference type="Gene3D" id="1.25.40.420">
    <property type="match status" value="1"/>
</dbReference>
<accession>A0A6P8M8U3</accession>
<feature type="domain" description="BTB" evidence="2">
    <location>
        <begin position="39"/>
        <end position="106"/>
    </location>
</feature>
<proteinExistence type="predicted"/>
<dbReference type="InterPro" id="IPR000210">
    <property type="entry name" value="BTB/POZ_dom"/>
</dbReference>
<dbReference type="InterPro" id="IPR011333">
    <property type="entry name" value="SKP1/BTB/POZ_sf"/>
</dbReference>
<dbReference type="InterPro" id="IPR011705">
    <property type="entry name" value="BACK"/>
</dbReference>
<evidence type="ECO:0000313" key="3">
    <source>
        <dbReference type="Proteomes" id="UP000515164"/>
    </source>
</evidence>
<gene>
    <name evidence="4" type="primary">LOC117210859</name>
</gene>
<dbReference type="SUPFAM" id="SSF54695">
    <property type="entry name" value="POZ domain"/>
    <property type="match status" value="1"/>
</dbReference>
<dbReference type="GeneID" id="117210859"/>
<dbReference type="KEGG" id="bbif:117210859"/>
<dbReference type="CDD" id="cd18287">
    <property type="entry name" value="BTB_POZ_BTBD9"/>
    <property type="match status" value="1"/>
</dbReference>
<dbReference type="GO" id="GO:0005737">
    <property type="term" value="C:cytoplasm"/>
    <property type="evidence" value="ECO:0007669"/>
    <property type="project" value="TreeGrafter"/>
</dbReference>
<sequence length="615" mass="70344">MSSHHELNVSIEHPISGDINHINTLSEDIGALYLSNDYSDVTLIVGGQRFNSHKIILAARSQYFRALLFGGLKESTQQEIELKDANLTGFKSLLEYIYTGRMSFTDRREEVVLDILGLAHLYGFSELEASISYYLREILNMKNVCLIFGAALLYRLEFLTKVCHEYMDGYAYEVIQHESFLQLSADALNELISRDSFYAPEIDIFLAVRAWVNANPDADGKTVLDKVRLCLVSITDLLNVVRPTGLISPEAILDAIAVRTQTPESDLNYRGRLLIDVNVAHPLHGAQVLQGEMRSYLLDGDTNNYDMERGYTRHTITESREHCILVKLGTQCIINHVKMLLWDKDMRSYSYYLEVSMDQKYWVRVIDYTEYCCRSWQHLYFEPRIVLYIRIVGTNNTVNKVFHLVSFEAYYKNHTEKFCNGFVIPTRNIATMDLGATVVEGVCRSRNALLNGDTSNYDWDSGYTCHQIGSGSILVQLGQPYTIGSMRLLLWDCDDRSYSYYIEVSGNFRNWTLVGNKAREPCRSWQTINFKPPRPIVFIRIVGTYNTANEVFHCVHFECPAQTNDKVVGKSLMHEEKQLKTHDSTIWSVPLTPETATEAVNIDQEEINPTDSNIS</sequence>
<name>A0A6P8M8U3_9HYME</name>
<dbReference type="GO" id="GO:0048512">
    <property type="term" value="P:circadian behavior"/>
    <property type="evidence" value="ECO:0007669"/>
    <property type="project" value="TreeGrafter"/>
</dbReference>
<evidence type="ECO:0000256" key="1">
    <source>
        <dbReference type="ARBA" id="ARBA00020216"/>
    </source>
</evidence>
<evidence type="ECO:0000259" key="2">
    <source>
        <dbReference type="PROSITE" id="PS50097"/>
    </source>
</evidence>
<dbReference type="SMART" id="SM00225">
    <property type="entry name" value="BTB"/>
    <property type="match status" value="1"/>
</dbReference>
<dbReference type="GO" id="GO:0008344">
    <property type="term" value="P:adult locomotory behavior"/>
    <property type="evidence" value="ECO:0007669"/>
    <property type="project" value="TreeGrafter"/>
</dbReference>
<dbReference type="SMART" id="SM00875">
    <property type="entry name" value="BACK"/>
    <property type="match status" value="1"/>
</dbReference>
<dbReference type="Pfam" id="PF00651">
    <property type="entry name" value="BTB"/>
    <property type="match status" value="1"/>
</dbReference>
<reference evidence="4" key="1">
    <citation type="submission" date="2025-08" db="UniProtKB">
        <authorList>
            <consortium name="RefSeq"/>
        </authorList>
    </citation>
    <scope>IDENTIFICATION</scope>
    <source>
        <tissue evidence="4">Muscle</tissue>
    </source>
</reference>
<dbReference type="Pfam" id="PF00754">
    <property type="entry name" value="F5_F8_type_C"/>
    <property type="match status" value="1"/>
</dbReference>
<dbReference type="PANTHER" id="PTHR46306:SF1">
    <property type="entry name" value="BTB_POZ DOMAIN-CONTAINING PROTEIN 9"/>
    <property type="match status" value="1"/>
</dbReference>
<dbReference type="Proteomes" id="UP000515164">
    <property type="component" value="Unplaced"/>
</dbReference>
<dbReference type="PANTHER" id="PTHR46306">
    <property type="entry name" value="BTB/POZ DOMAIN-CONTAINING PROTEIN 9"/>
    <property type="match status" value="1"/>
</dbReference>
<dbReference type="Pfam" id="PF07707">
    <property type="entry name" value="BACK"/>
    <property type="match status" value="1"/>
</dbReference>
<dbReference type="InterPro" id="IPR000421">
    <property type="entry name" value="FA58C"/>
</dbReference>
<dbReference type="AlphaFoldDB" id="A0A6P8M8U3"/>
<dbReference type="Gene3D" id="3.30.710.10">
    <property type="entry name" value="Potassium Channel Kv1.1, Chain A"/>
    <property type="match status" value="1"/>
</dbReference>
<dbReference type="PROSITE" id="PS50097">
    <property type="entry name" value="BTB"/>
    <property type="match status" value="1"/>
</dbReference>
<evidence type="ECO:0000313" key="4">
    <source>
        <dbReference type="RefSeq" id="XP_033310151.1"/>
    </source>
</evidence>
<dbReference type="GO" id="GO:0050804">
    <property type="term" value="P:modulation of chemical synaptic transmission"/>
    <property type="evidence" value="ECO:0007669"/>
    <property type="project" value="TreeGrafter"/>
</dbReference>
<dbReference type="FunFam" id="1.25.40.420:FF:000005">
    <property type="entry name" value="BTB/POZ domain-containing protein 9"/>
    <property type="match status" value="1"/>
</dbReference>
<dbReference type="InterPro" id="IPR052407">
    <property type="entry name" value="BTB_POZ_domain_cont_9"/>
</dbReference>
<dbReference type="FunFam" id="3.30.710.10:FF:000042">
    <property type="entry name" value="BTB/POZ domain-containing protein 9"/>
    <property type="match status" value="1"/>
</dbReference>
<dbReference type="InterPro" id="IPR008979">
    <property type="entry name" value="Galactose-bd-like_sf"/>
</dbReference>
<dbReference type="RefSeq" id="XP_033310151.1">
    <property type="nucleotide sequence ID" value="XM_033454260.1"/>
</dbReference>
<organism evidence="3 4">
    <name type="scientific">Bombus bifarius</name>
    <dbReference type="NCBI Taxonomy" id="103933"/>
    <lineage>
        <taxon>Eukaryota</taxon>
        <taxon>Metazoa</taxon>
        <taxon>Ecdysozoa</taxon>
        <taxon>Arthropoda</taxon>
        <taxon>Hexapoda</taxon>
        <taxon>Insecta</taxon>
        <taxon>Pterygota</taxon>
        <taxon>Neoptera</taxon>
        <taxon>Endopterygota</taxon>
        <taxon>Hymenoptera</taxon>
        <taxon>Apocrita</taxon>
        <taxon>Aculeata</taxon>
        <taxon>Apoidea</taxon>
        <taxon>Anthophila</taxon>
        <taxon>Apidae</taxon>
        <taxon>Bombus</taxon>
        <taxon>Pyrobombus</taxon>
    </lineage>
</organism>
<dbReference type="SUPFAM" id="SSF49785">
    <property type="entry name" value="Galactose-binding domain-like"/>
    <property type="match status" value="2"/>
</dbReference>
<dbReference type="Gene3D" id="2.60.120.260">
    <property type="entry name" value="Galactose-binding domain-like"/>
    <property type="match status" value="2"/>
</dbReference>